<dbReference type="Pfam" id="PF00379">
    <property type="entry name" value="Chitin_bind_4"/>
    <property type="match status" value="1"/>
</dbReference>
<organism evidence="4 5">
    <name type="scientific">Trichogramma kaykai</name>
    <dbReference type="NCBI Taxonomy" id="54128"/>
    <lineage>
        <taxon>Eukaryota</taxon>
        <taxon>Metazoa</taxon>
        <taxon>Ecdysozoa</taxon>
        <taxon>Arthropoda</taxon>
        <taxon>Hexapoda</taxon>
        <taxon>Insecta</taxon>
        <taxon>Pterygota</taxon>
        <taxon>Neoptera</taxon>
        <taxon>Endopterygota</taxon>
        <taxon>Hymenoptera</taxon>
        <taxon>Apocrita</taxon>
        <taxon>Proctotrupomorpha</taxon>
        <taxon>Chalcidoidea</taxon>
        <taxon>Trichogrammatidae</taxon>
        <taxon>Trichogramma</taxon>
    </lineage>
</organism>
<dbReference type="InterPro" id="IPR031311">
    <property type="entry name" value="CHIT_BIND_RR_consensus"/>
</dbReference>
<feature type="signal peptide" evidence="3">
    <location>
        <begin position="1"/>
        <end position="16"/>
    </location>
</feature>
<dbReference type="AlphaFoldDB" id="A0ABD2WIN0"/>
<accession>A0ABD2WIN0</accession>
<dbReference type="InterPro" id="IPR051217">
    <property type="entry name" value="Insect_Cuticle_Struc_Prot"/>
</dbReference>
<dbReference type="EMBL" id="JBJJXI010000104">
    <property type="protein sequence ID" value="KAL3392412.1"/>
    <property type="molecule type" value="Genomic_DNA"/>
</dbReference>
<evidence type="ECO:0000256" key="1">
    <source>
        <dbReference type="ARBA" id="ARBA00022460"/>
    </source>
</evidence>
<gene>
    <name evidence="4" type="ORF">TKK_012943</name>
</gene>
<name>A0ABD2WIN0_9HYME</name>
<dbReference type="PROSITE" id="PS00233">
    <property type="entry name" value="CHIT_BIND_RR_1"/>
    <property type="match status" value="1"/>
</dbReference>
<evidence type="ECO:0000256" key="3">
    <source>
        <dbReference type="SAM" id="SignalP"/>
    </source>
</evidence>
<dbReference type="PANTHER" id="PTHR12236:SF95">
    <property type="entry name" value="CUTICULAR PROTEIN 76BD, ISOFORM C-RELATED"/>
    <property type="match status" value="1"/>
</dbReference>
<evidence type="ECO:0000256" key="2">
    <source>
        <dbReference type="PROSITE-ProRule" id="PRU00497"/>
    </source>
</evidence>
<proteinExistence type="predicted"/>
<evidence type="ECO:0000313" key="4">
    <source>
        <dbReference type="EMBL" id="KAL3392412.1"/>
    </source>
</evidence>
<evidence type="ECO:0000313" key="5">
    <source>
        <dbReference type="Proteomes" id="UP001627154"/>
    </source>
</evidence>
<keyword evidence="5" id="KW-1185">Reference proteome</keyword>
<dbReference type="GO" id="GO:0042302">
    <property type="term" value="F:structural constituent of cuticle"/>
    <property type="evidence" value="ECO:0007669"/>
    <property type="project" value="UniProtKB-UniRule"/>
</dbReference>
<dbReference type="PRINTS" id="PR00947">
    <property type="entry name" value="CUTICLE"/>
</dbReference>
<dbReference type="InterPro" id="IPR000618">
    <property type="entry name" value="Insect_cuticle"/>
</dbReference>
<reference evidence="4 5" key="1">
    <citation type="journal article" date="2024" name="bioRxiv">
        <title>A reference genome for Trichogramma kaykai: A tiny desert-dwelling parasitoid wasp with competing sex-ratio distorters.</title>
        <authorList>
            <person name="Culotta J."/>
            <person name="Lindsey A.R."/>
        </authorList>
    </citation>
    <scope>NUCLEOTIDE SEQUENCE [LARGE SCALE GENOMIC DNA]</scope>
    <source>
        <strain evidence="4 5">KSX58</strain>
    </source>
</reference>
<dbReference type="Proteomes" id="UP001627154">
    <property type="component" value="Unassembled WGS sequence"/>
</dbReference>
<comment type="caution">
    <text evidence="4">The sequence shown here is derived from an EMBL/GenBank/DDBJ whole genome shotgun (WGS) entry which is preliminary data.</text>
</comment>
<keyword evidence="3" id="KW-0732">Signal</keyword>
<sequence length="241" mass="25678">MQSGLILTTILSCAWAGTVPVVSYDGGAGYLENSGYHHGLVKEGPVVTPVLGIGDHYQHHQPALHQVYGNSLYAGSGYGLQQYHPTGYVGGLNGVYHHGHHPSEVAALHGEAHHHVGDGDGHHEDTYAYPKYAYNYGVSDPHTGDVKSAHEERDGDVVKGSYSVNEPDGTIRVVEYTADDHNGFQAVVKKIGHAVHPAPVHHHAAGHVVAAAPVHQPLIYPVVASPAHGYGYGIGHGYDRK</sequence>
<protein>
    <submittedName>
        <fullName evidence="4">Uncharacterized protein</fullName>
    </submittedName>
</protein>
<feature type="chain" id="PRO_5044856555" evidence="3">
    <location>
        <begin position="17"/>
        <end position="241"/>
    </location>
</feature>
<dbReference type="PROSITE" id="PS51155">
    <property type="entry name" value="CHIT_BIND_RR_2"/>
    <property type="match status" value="1"/>
</dbReference>
<keyword evidence="1 2" id="KW-0193">Cuticle</keyword>
<dbReference type="PANTHER" id="PTHR12236">
    <property type="entry name" value="STRUCTURAL CONTITUENT OF CUTICLE"/>
    <property type="match status" value="1"/>
</dbReference>